<dbReference type="AlphaFoldDB" id="A0A068Y7U6"/>
<sequence length="173" mass="19310">MQNPIKQYKVLQSFNEEIPITQMAPCITQVEQDAPSTPRRQMFCVSDGAKQTYQRSCDAQMGDLIGKGADSTTLNYSSKNRLKAVSSEEAIQNQEKARGNKLHALITHSDLTEPPLRRQAHPPNDQIKCILGDSGSDESERPLPLPPRRLVSAEARCFADRQRGTVRDLLTYG</sequence>
<reference evidence="1" key="1">
    <citation type="journal article" date="2013" name="Nature">
        <title>The genomes of four tapeworm species reveal adaptations to parasitism.</title>
        <authorList>
            <person name="Tsai I.J."/>
            <person name="Zarowiecki M."/>
            <person name="Holroyd N."/>
            <person name="Garciarrubio A."/>
            <person name="Sanchez-Flores A."/>
            <person name="Brooks K.L."/>
            <person name="Tracey A."/>
            <person name="Bobes R.J."/>
            <person name="Fragoso G."/>
            <person name="Sciutto E."/>
            <person name="Aslett M."/>
            <person name="Beasley H."/>
            <person name="Bennett H.M."/>
            <person name="Cai J."/>
            <person name="Camicia F."/>
            <person name="Clark R."/>
            <person name="Cucher M."/>
            <person name="De Silva N."/>
            <person name="Day T.A."/>
            <person name="Deplazes P."/>
            <person name="Estrada K."/>
            <person name="Fernandez C."/>
            <person name="Holland P.W."/>
            <person name="Hou J."/>
            <person name="Hu S."/>
            <person name="Huckvale T."/>
            <person name="Hung S.S."/>
            <person name="Kamenetzky L."/>
            <person name="Keane J.A."/>
            <person name="Kiss F."/>
            <person name="Koziol U."/>
            <person name="Lambert O."/>
            <person name="Liu K."/>
            <person name="Luo X."/>
            <person name="Luo Y."/>
            <person name="Macchiaroli N."/>
            <person name="Nichol S."/>
            <person name="Paps J."/>
            <person name="Parkinson J."/>
            <person name="Pouchkina-Stantcheva N."/>
            <person name="Riddiford N."/>
            <person name="Rosenzvit M."/>
            <person name="Salinas G."/>
            <person name="Wasmuth J.D."/>
            <person name="Zamanian M."/>
            <person name="Zheng Y."/>
            <person name="Cai X."/>
            <person name="Soberon X."/>
            <person name="Olson P.D."/>
            <person name="Laclette J.P."/>
            <person name="Brehm K."/>
            <person name="Berriman M."/>
            <person name="Garciarrubio A."/>
            <person name="Bobes R.J."/>
            <person name="Fragoso G."/>
            <person name="Sanchez-Flores A."/>
            <person name="Estrada K."/>
            <person name="Cevallos M.A."/>
            <person name="Morett E."/>
            <person name="Gonzalez V."/>
            <person name="Portillo T."/>
            <person name="Ochoa-Leyva A."/>
            <person name="Jose M.V."/>
            <person name="Sciutto E."/>
            <person name="Landa A."/>
            <person name="Jimenez L."/>
            <person name="Valdes V."/>
            <person name="Carrero J.C."/>
            <person name="Larralde C."/>
            <person name="Morales-Montor J."/>
            <person name="Limon-Lason J."/>
            <person name="Soberon X."/>
            <person name="Laclette J.P."/>
        </authorList>
    </citation>
    <scope>NUCLEOTIDE SEQUENCE [LARGE SCALE GENOMIC DNA]</scope>
</reference>
<dbReference type="EMBL" id="LN902841">
    <property type="protein sequence ID" value="CDS40855.1"/>
    <property type="molecule type" value="Genomic_DNA"/>
</dbReference>
<name>A0A068Y7U6_ECHMU</name>
<dbReference type="OrthoDB" id="6259795at2759"/>
<proteinExistence type="predicted"/>
<reference evidence="1" key="2">
    <citation type="submission" date="2015-11" db="EMBL/GenBank/DDBJ databases">
        <authorList>
            <person name="Zhang Y."/>
            <person name="Guo Z."/>
        </authorList>
    </citation>
    <scope>NUCLEOTIDE SEQUENCE</scope>
</reference>
<keyword evidence="2" id="KW-1185">Reference proteome</keyword>
<dbReference type="Proteomes" id="UP000017246">
    <property type="component" value="Unassembled WGS sequence"/>
</dbReference>
<protein>
    <submittedName>
        <fullName evidence="1">Uncharacterized protein</fullName>
    </submittedName>
</protein>
<evidence type="ECO:0000313" key="2">
    <source>
        <dbReference type="Proteomes" id="UP000017246"/>
    </source>
</evidence>
<organism evidence="1 2">
    <name type="scientific">Echinococcus multilocularis</name>
    <name type="common">Fox tapeworm</name>
    <dbReference type="NCBI Taxonomy" id="6211"/>
    <lineage>
        <taxon>Eukaryota</taxon>
        <taxon>Metazoa</taxon>
        <taxon>Spiralia</taxon>
        <taxon>Lophotrochozoa</taxon>
        <taxon>Platyhelminthes</taxon>
        <taxon>Cestoda</taxon>
        <taxon>Eucestoda</taxon>
        <taxon>Cyclophyllidea</taxon>
        <taxon>Taeniidae</taxon>
        <taxon>Echinococcus</taxon>
    </lineage>
</organism>
<gene>
    <name evidence="1" type="ORF">EmuJ_000845600</name>
</gene>
<evidence type="ECO:0000313" key="1">
    <source>
        <dbReference type="EMBL" id="CDS40855.1"/>
    </source>
</evidence>
<accession>A0A068Y7U6</accession>